<protein>
    <submittedName>
        <fullName evidence="2">Putative 3TM holin, Phage_holin_3</fullName>
    </submittedName>
</protein>
<keyword evidence="3" id="KW-1185">Reference proteome</keyword>
<feature type="transmembrane region" description="Helical" evidence="1">
    <location>
        <begin position="6"/>
        <end position="22"/>
    </location>
</feature>
<keyword evidence="1" id="KW-0812">Transmembrane</keyword>
<evidence type="ECO:0000313" key="3">
    <source>
        <dbReference type="Proteomes" id="UP000243426"/>
    </source>
</evidence>
<reference evidence="3" key="1">
    <citation type="submission" date="2016-10" db="EMBL/GenBank/DDBJ databases">
        <authorList>
            <person name="Varghese N."/>
            <person name="Submissions S."/>
        </authorList>
    </citation>
    <scope>NUCLEOTIDE SEQUENCE [LARGE SCALE GENOMIC DNA]</scope>
    <source>
        <strain evidence="3">2SM5</strain>
    </source>
</reference>
<dbReference type="EMBL" id="LT629748">
    <property type="protein sequence ID" value="SDS25792.1"/>
    <property type="molecule type" value="Genomic_DNA"/>
</dbReference>
<dbReference type="OrthoDB" id="6942963at2"/>
<evidence type="ECO:0000313" key="2">
    <source>
        <dbReference type="EMBL" id="SDS25792.1"/>
    </source>
</evidence>
<sequence length="95" mass="10211">MIDIWTFLASGVCGAICWRIASYRRRGARYRPGVAVCAYLLAVGSGCYSLSVLLAMLLGKHAQGVSPFLLIVLTVLMVLVCRARGNVAAVLRVDP</sequence>
<feature type="transmembrane region" description="Helical" evidence="1">
    <location>
        <begin position="34"/>
        <end position="58"/>
    </location>
</feature>
<keyword evidence="1" id="KW-1133">Transmembrane helix</keyword>
<name>A0A1H1QQN1_9GAMM</name>
<organism evidence="2 3">
    <name type="scientific">Halopseudomonas litoralis</name>
    <dbReference type="NCBI Taxonomy" id="797277"/>
    <lineage>
        <taxon>Bacteria</taxon>
        <taxon>Pseudomonadati</taxon>
        <taxon>Pseudomonadota</taxon>
        <taxon>Gammaproteobacteria</taxon>
        <taxon>Pseudomonadales</taxon>
        <taxon>Pseudomonadaceae</taxon>
        <taxon>Halopseudomonas</taxon>
    </lineage>
</organism>
<evidence type="ECO:0000256" key="1">
    <source>
        <dbReference type="SAM" id="Phobius"/>
    </source>
</evidence>
<feature type="transmembrane region" description="Helical" evidence="1">
    <location>
        <begin position="64"/>
        <end position="83"/>
    </location>
</feature>
<dbReference type="Proteomes" id="UP000243426">
    <property type="component" value="Chromosome I"/>
</dbReference>
<dbReference type="STRING" id="797277.SAMN05216198_1555"/>
<keyword evidence="1" id="KW-0472">Membrane</keyword>
<accession>A0A1H1QQN1</accession>
<dbReference type="InterPro" id="IPR008473">
    <property type="entry name" value="Phage_holin_3_7"/>
</dbReference>
<dbReference type="AlphaFoldDB" id="A0A1H1QQN1"/>
<dbReference type="Pfam" id="PF05449">
    <property type="entry name" value="Phage_holin_3_7"/>
    <property type="match status" value="1"/>
</dbReference>
<proteinExistence type="predicted"/>
<dbReference type="RefSeq" id="WP_090272781.1">
    <property type="nucleotide sequence ID" value="NZ_LT629748.1"/>
</dbReference>
<gene>
    <name evidence="2" type="ORF">SAMN05216198_1555</name>
</gene>